<feature type="transmembrane region" description="Helical" evidence="6">
    <location>
        <begin position="12"/>
        <end position="32"/>
    </location>
</feature>
<evidence type="ECO:0000256" key="4">
    <source>
        <dbReference type="ARBA" id="ARBA00022989"/>
    </source>
</evidence>
<feature type="transmembrane region" description="Helical" evidence="6">
    <location>
        <begin position="285"/>
        <end position="303"/>
    </location>
</feature>
<protein>
    <submittedName>
        <fullName evidence="7">Polysaccharide biosynthesis C-terminal domain-containing protein</fullName>
    </submittedName>
</protein>
<sequence length="494" mass="54863">MQLLKVYIQETVMRLTTELVPLFFLTYVAHILHVQALGMQAGTFALVMLSIGVVATAIRIYAQSELSKMAPDKRTNSSFFWGVWSIQVSVLAILALVTWGLINGLNLPFESVFKAQVLFYVGAMLDISWLYNGINKTRVIVRRDALVQMLRFVPLIIFVKSPSDLTHFIILLAMTTIIANLLLWARLPKVLVRVNVTNLPVKLHYKALGFFLAIALLPQLSLYLNKAVLFVSRGTHEVALYYSAELLIKVGIAFVLGIAMAMMTKVQEQRRAGDSAGVEKSFYEAIEYSSALSVIVAVGVATVGPQAVYWFLGPTFVGVGEVLRILAFIIIVASWRYSLALQQMAADRGFRNVSIPVQVGAAINVVLSLALIPHFGMLMAAWVALISEIVALLLQVMVLRHVLNPWQFIRFVWRYIVAGAVAWLAITLVIHGVPGPYPKFSALEAAVGLIVYTIVVFVFSTQVAKVVNTVIVLAVHRMFESTIEFIRIMLRIKK</sequence>
<accession>A0A923SU15</accession>
<dbReference type="InterPro" id="IPR050833">
    <property type="entry name" value="Poly_Biosynth_Transport"/>
</dbReference>
<feature type="transmembrane region" description="Helical" evidence="6">
    <location>
        <begin position="38"/>
        <end position="58"/>
    </location>
</feature>
<evidence type="ECO:0000313" key="8">
    <source>
        <dbReference type="Proteomes" id="UP000650485"/>
    </source>
</evidence>
<feature type="transmembrane region" description="Helical" evidence="6">
    <location>
        <begin position="378"/>
        <end position="399"/>
    </location>
</feature>
<evidence type="ECO:0000256" key="6">
    <source>
        <dbReference type="SAM" id="Phobius"/>
    </source>
</evidence>
<evidence type="ECO:0000313" key="7">
    <source>
        <dbReference type="EMBL" id="MBC6499552.1"/>
    </source>
</evidence>
<evidence type="ECO:0000256" key="1">
    <source>
        <dbReference type="ARBA" id="ARBA00004651"/>
    </source>
</evidence>
<feature type="transmembrane region" description="Helical" evidence="6">
    <location>
        <begin position="411"/>
        <end position="430"/>
    </location>
</feature>
<dbReference type="PANTHER" id="PTHR30250">
    <property type="entry name" value="PST FAMILY PREDICTED COLANIC ACID TRANSPORTER"/>
    <property type="match status" value="1"/>
</dbReference>
<dbReference type="EMBL" id="JACSZT010000020">
    <property type="protein sequence ID" value="MBC6499552.1"/>
    <property type="molecule type" value="Genomic_DNA"/>
</dbReference>
<feature type="transmembrane region" description="Helical" evidence="6">
    <location>
        <begin position="165"/>
        <end position="184"/>
    </location>
</feature>
<feature type="transmembrane region" description="Helical" evidence="6">
    <location>
        <begin position="79"/>
        <end position="102"/>
    </location>
</feature>
<feature type="transmembrane region" description="Helical" evidence="6">
    <location>
        <begin position="450"/>
        <end position="475"/>
    </location>
</feature>
<evidence type="ECO:0000256" key="5">
    <source>
        <dbReference type="ARBA" id="ARBA00023136"/>
    </source>
</evidence>
<dbReference type="PANTHER" id="PTHR30250:SF11">
    <property type="entry name" value="O-ANTIGEN TRANSPORTER-RELATED"/>
    <property type="match status" value="1"/>
</dbReference>
<keyword evidence="5 6" id="KW-0472">Membrane</keyword>
<name>A0A923SU15_WEICO</name>
<comment type="caution">
    <text evidence="7">The sequence shown here is derived from an EMBL/GenBank/DDBJ whole genome shotgun (WGS) entry which is preliminary data.</text>
</comment>
<gene>
    <name evidence="7" type="ORF">H7R52_15610</name>
</gene>
<dbReference type="Proteomes" id="UP000650485">
    <property type="component" value="Unassembled WGS sequence"/>
</dbReference>
<keyword evidence="4 6" id="KW-1133">Transmembrane helix</keyword>
<organism evidence="7 8">
    <name type="scientific">Weissella confusa</name>
    <name type="common">Lactobacillus confusus</name>
    <dbReference type="NCBI Taxonomy" id="1583"/>
    <lineage>
        <taxon>Bacteria</taxon>
        <taxon>Bacillati</taxon>
        <taxon>Bacillota</taxon>
        <taxon>Bacilli</taxon>
        <taxon>Lactobacillales</taxon>
        <taxon>Lactobacillaceae</taxon>
        <taxon>Weissella</taxon>
    </lineage>
</organism>
<feature type="transmembrane region" description="Helical" evidence="6">
    <location>
        <begin position="205"/>
        <end position="224"/>
    </location>
</feature>
<reference evidence="7" key="1">
    <citation type="submission" date="2020-08" db="EMBL/GenBank/DDBJ databases">
        <title>Complete genome sequence of Weissella confusa strain FS54 provides insights into metabolic potential.</title>
        <authorList>
            <person name="Fhoula I."/>
            <person name="Najjari A."/>
            <person name="Lekired A."/>
            <person name="Bessrour-Aouam N."/>
            <person name="Jaballah S."/>
            <person name="Klibi N."/>
            <person name="Ouzari H.-I."/>
        </authorList>
    </citation>
    <scope>NUCLEOTIDE SEQUENCE</scope>
    <source>
        <strain evidence="7">FS54</strain>
    </source>
</reference>
<evidence type="ECO:0000256" key="2">
    <source>
        <dbReference type="ARBA" id="ARBA00022475"/>
    </source>
</evidence>
<feature type="transmembrane region" description="Helical" evidence="6">
    <location>
        <begin position="244"/>
        <end position="264"/>
    </location>
</feature>
<feature type="transmembrane region" description="Helical" evidence="6">
    <location>
        <begin position="353"/>
        <end position="372"/>
    </location>
</feature>
<keyword evidence="2" id="KW-1003">Cell membrane</keyword>
<comment type="subcellular location">
    <subcellularLocation>
        <location evidence="1">Cell membrane</location>
        <topology evidence="1">Multi-pass membrane protein</topology>
    </subcellularLocation>
</comment>
<evidence type="ECO:0000256" key="3">
    <source>
        <dbReference type="ARBA" id="ARBA00022692"/>
    </source>
</evidence>
<dbReference type="AlphaFoldDB" id="A0A923SU15"/>
<keyword evidence="3 6" id="KW-0812">Transmembrane</keyword>
<dbReference type="GO" id="GO:0005886">
    <property type="term" value="C:plasma membrane"/>
    <property type="evidence" value="ECO:0007669"/>
    <property type="project" value="UniProtKB-SubCell"/>
</dbReference>
<proteinExistence type="predicted"/>